<gene>
    <name evidence="2" type="ORF">BECKSD772E_GA0070983_105821</name>
    <name evidence="1" type="ORF">BECKSD772F_GA0070984_106321</name>
</gene>
<organism evidence="1">
    <name type="scientific">Candidatus Kentrum sp. SD</name>
    <dbReference type="NCBI Taxonomy" id="2126332"/>
    <lineage>
        <taxon>Bacteria</taxon>
        <taxon>Pseudomonadati</taxon>
        <taxon>Pseudomonadota</taxon>
        <taxon>Gammaproteobacteria</taxon>
        <taxon>Candidatus Kentrum</taxon>
    </lineage>
</organism>
<dbReference type="EMBL" id="CAADFR010000063">
    <property type="protein sequence ID" value="VFK40610.1"/>
    <property type="molecule type" value="Genomic_DNA"/>
</dbReference>
<accession>A0A450YGD9</accession>
<name>A0A450YGD9_9GAMM</name>
<evidence type="ECO:0000313" key="1">
    <source>
        <dbReference type="EMBL" id="VFK40610.1"/>
    </source>
</evidence>
<sequence>MKIILSIPDPVAHRFQTVVPVHQRSGFVTRLLEHELVSYGRNLEQNDQEDLRESSLVSAVGSEIGKRDDCLAAACRAANRDEVLQREIDAWQSFDDGITPKKKPETT</sequence>
<dbReference type="EMBL" id="CAADFU010000058">
    <property type="protein sequence ID" value="VFK45694.1"/>
    <property type="molecule type" value="Genomic_DNA"/>
</dbReference>
<dbReference type="AlphaFoldDB" id="A0A450YGD9"/>
<protein>
    <submittedName>
        <fullName evidence="1">Uncharacterized protein</fullName>
    </submittedName>
</protein>
<evidence type="ECO:0000313" key="2">
    <source>
        <dbReference type="EMBL" id="VFK45694.1"/>
    </source>
</evidence>
<reference evidence="1" key="1">
    <citation type="submission" date="2019-02" db="EMBL/GenBank/DDBJ databases">
        <authorList>
            <person name="Gruber-Vodicka R. H."/>
            <person name="Seah K. B. B."/>
        </authorList>
    </citation>
    <scope>NUCLEOTIDE SEQUENCE</scope>
    <source>
        <strain evidence="2">BECK_S1320</strain>
        <strain evidence="1">BECK_S1321</strain>
    </source>
</reference>
<proteinExistence type="predicted"/>